<evidence type="ECO:0000256" key="4">
    <source>
        <dbReference type="ARBA" id="ARBA00022989"/>
    </source>
</evidence>
<keyword evidence="2 8" id="KW-0812">Transmembrane</keyword>
<dbReference type="GO" id="GO:0042285">
    <property type="term" value="F:xylosyltransferase activity"/>
    <property type="evidence" value="ECO:0007669"/>
    <property type="project" value="TreeGrafter"/>
</dbReference>
<dbReference type="GO" id="GO:0015020">
    <property type="term" value="F:glucuronosyltransferase activity"/>
    <property type="evidence" value="ECO:0007669"/>
    <property type="project" value="TreeGrafter"/>
</dbReference>
<evidence type="ECO:0000256" key="1">
    <source>
        <dbReference type="ARBA" id="ARBA00004323"/>
    </source>
</evidence>
<evidence type="ECO:0000256" key="5">
    <source>
        <dbReference type="ARBA" id="ARBA00023034"/>
    </source>
</evidence>
<dbReference type="InterPro" id="IPR051292">
    <property type="entry name" value="Xyl/GlcA_transferase"/>
</dbReference>
<dbReference type="GO" id="GO:0035269">
    <property type="term" value="P:protein O-linked glycosylation via mannose"/>
    <property type="evidence" value="ECO:0007669"/>
    <property type="project" value="TreeGrafter"/>
</dbReference>
<keyword evidence="4 8" id="KW-1133">Transmembrane helix</keyword>
<evidence type="ECO:0000256" key="3">
    <source>
        <dbReference type="ARBA" id="ARBA00022968"/>
    </source>
</evidence>
<keyword evidence="7" id="KW-0325">Glycoprotein</keyword>
<evidence type="ECO:0000313" key="10">
    <source>
        <dbReference type="Proteomes" id="UP001497525"/>
    </source>
</evidence>
<dbReference type="AlphaFoldDB" id="A0AAV2T2B1"/>
<evidence type="ECO:0000256" key="2">
    <source>
        <dbReference type="ARBA" id="ARBA00022692"/>
    </source>
</evidence>
<dbReference type="InterPro" id="IPR002495">
    <property type="entry name" value="Glyco_trans_8"/>
</dbReference>
<evidence type="ECO:0000313" key="9">
    <source>
        <dbReference type="EMBL" id="CAL5129697.1"/>
    </source>
</evidence>
<dbReference type="SUPFAM" id="SSF53448">
    <property type="entry name" value="Nucleotide-diphospho-sugar transferases"/>
    <property type="match status" value="1"/>
</dbReference>
<gene>
    <name evidence="9" type="ORF">CDAUBV1_LOCUS771</name>
</gene>
<evidence type="ECO:0000256" key="7">
    <source>
        <dbReference type="ARBA" id="ARBA00023180"/>
    </source>
</evidence>
<sequence>MSGIEKIRKRSACIFAGISAMILYTLLIYILKERVIPHQFQRSESEEIHLCMVVIGDLKLLHMVTSLKSLQYFNGAIRSPTNECPARHGANVCYAPLRLHRNSIQLHILTDKQTQNSLRLALQNEAFREITVSIYLMDEYKHIVSWIPNRHSSGISALYKLLIPELLQNRTQKVIAFDADTVFNDDILHLWKEFDCFNSKQIIGAAWEQYPDNFRDFGDLVRRTLSHTKDGNCLPIDEATVPAGGINSGLVLWHLEHMRNVNWNALWKNSTREILGRQRFLRNSDQCVFSRVLSDNPHLYYELPCIWNVQVWHPKAHKYCPVVWPDRQAEVEYCEDFKRSRVWSEIPALVHFNTSPKPYTNGSITKRNATLSRTHQYLSTEVIKQRFRETIHWFERIPSMCFH</sequence>
<keyword evidence="3" id="KW-0735">Signal-anchor</keyword>
<evidence type="ECO:0000256" key="6">
    <source>
        <dbReference type="ARBA" id="ARBA00023136"/>
    </source>
</evidence>
<name>A0AAV2T2B1_CALDB</name>
<protein>
    <recommendedName>
        <fullName evidence="11">Glycosyltransferase</fullName>
    </recommendedName>
</protein>
<keyword evidence="6 8" id="KW-0472">Membrane</keyword>
<dbReference type="PANTHER" id="PTHR12270">
    <property type="entry name" value="GLYCOSYLTRANSFERASE-RELATED"/>
    <property type="match status" value="1"/>
</dbReference>
<dbReference type="PANTHER" id="PTHR12270:SF25">
    <property type="entry name" value="GLYCOSYLTRANSFERASE-LIKE PROTEIN LARGE"/>
    <property type="match status" value="1"/>
</dbReference>
<dbReference type="InterPro" id="IPR029044">
    <property type="entry name" value="Nucleotide-diphossugar_trans"/>
</dbReference>
<comment type="subcellular location">
    <subcellularLocation>
        <location evidence="1">Golgi apparatus membrane</location>
        <topology evidence="1">Single-pass type II membrane protein</topology>
    </subcellularLocation>
</comment>
<dbReference type="EMBL" id="CAXLJL010000014">
    <property type="protein sequence ID" value="CAL5129697.1"/>
    <property type="molecule type" value="Genomic_DNA"/>
</dbReference>
<accession>A0AAV2T2B1</accession>
<dbReference type="Gene3D" id="3.90.550.10">
    <property type="entry name" value="Spore Coat Polysaccharide Biosynthesis Protein SpsA, Chain A"/>
    <property type="match status" value="1"/>
</dbReference>
<keyword evidence="5" id="KW-0333">Golgi apparatus</keyword>
<dbReference type="GO" id="GO:0000139">
    <property type="term" value="C:Golgi membrane"/>
    <property type="evidence" value="ECO:0007669"/>
    <property type="project" value="UniProtKB-SubCell"/>
</dbReference>
<evidence type="ECO:0000256" key="8">
    <source>
        <dbReference type="SAM" id="Phobius"/>
    </source>
</evidence>
<proteinExistence type="predicted"/>
<reference evidence="9" key="1">
    <citation type="submission" date="2024-06" db="EMBL/GenBank/DDBJ databases">
        <authorList>
            <person name="Liu X."/>
            <person name="Lenzi L."/>
            <person name="Haldenby T S."/>
            <person name="Uol C."/>
        </authorList>
    </citation>
    <scope>NUCLEOTIDE SEQUENCE</scope>
</reference>
<dbReference type="Pfam" id="PF01501">
    <property type="entry name" value="Glyco_transf_8"/>
    <property type="match status" value="1"/>
</dbReference>
<dbReference type="Proteomes" id="UP001497525">
    <property type="component" value="Unassembled WGS sequence"/>
</dbReference>
<organism evidence="9 10">
    <name type="scientific">Calicophoron daubneyi</name>
    <name type="common">Rumen fluke</name>
    <name type="synonym">Paramphistomum daubneyi</name>
    <dbReference type="NCBI Taxonomy" id="300641"/>
    <lineage>
        <taxon>Eukaryota</taxon>
        <taxon>Metazoa</taxon>
        <taxon>Spiralia</taxon>
        <taxon>Lophotrochozoa</taxon>
        <taxon>Platyhelminthes</taxon>
        <taxon>Trematoda</taxon>
        <taxon>Digenea</taxon>
        <taxon>Plagiorchiida</taxon>
        <taxon>Pronocephalata</taxon>
        <taxon>Paramphistomoidea</taxon>
        <taxon>Paramphistomidae</taxon>
        <taxon>Calicophoron</taxon>
    </lineage>
</organism>
<evidence type="ECO:0008006" key="11">
    <source>
        <dbReference type="Google" id="ProtNLM"/>
    </source>
</evidence>
<feature type="transmembrane region" description="Helical" evidence="8">
    <location>
        <begin position="12"/>
        <end position="31"/>
    </location>
</feature>
<comment type="caution">
    <text evidence="9">The sequence shown here is derived from an EMBL/GenBank/DDBJ whole genome shotgun (WGS) entry which is preliminary data.</text>
</comment>